<gene>
    <name evidence="2" type="ORF">Mame_02562</name>
</gene>
<evidence type="ECO:0000313" key="2">
    <source>
        <dbReference type="EMBL" id="AQZ51889.1"/>
    </source>
</evidence>
<accession>A0A1U9Z2G8</accession>
<reference evidence="2 3" key="1">
    <citation type="submission" date="2017-03" db="EMBL/GenBank/DDBJ databases">
        <title>Foreign affairs: Plasmid Transfer between Roseobacters and Rhizobia.</title>
        <authorList>
            <person name="Bartling P."/>
            <person name="Bunk B."/>
            <person name="Overmann J."/>
            <person name="Brinkmann H."/>
            <person name="Petersen J."/>
        </authorList>
    </citation>
    <scope>NUCLEOTIDE SEQUENCE [LARGE SCALE GENOMIC DNA]</scope>
    <source>
        <strain evidence="2 3">MACL11</strain>
    </source>
</reference>
<dbReference type="Proteomes" id="UP000191135">
    <property type="component" value="Chromosome"/>
</dbReference>
<sequence length="87" mass="10485">MGRNEVENQDQKNTKSDEEREAWNRYMRNFRRGFRKRGLTSLSTVITTEHSEFIERYGRDKECQSKREALMMIIDDVKSRYDQESDG</sequence>
<organism evidence="2 3">
    <name type="scientific">Martelella mediterranea DSM 17316</name>
    <dbReference type="NCBI Taxonomy" id="1122214"/>
    <lineage>
        <taxon>Bacteria</taxon>
        <taxon>Pseudomonadati</taxon>
        <taxon>Pseudomonadota</taxon>
        <taxon>Alphaproteobacteria</taxon>
        <taxon>Hyphomicrobiales</taxon>
        <taxon>Aurantimonadaceae</taxon>
        <taxon>Martelella</taxon>
    </lineage>
</organism>
<keyword evidence="3" id="KW-1185">Reference proteome</keyword>
<name>A0A1U9Z2G8_9HYPH</name>
<dbReference type="OrthoDB" id="7916446at2"/>
<evidence type="ECO:0000256" key="1">
    <source>
        <dbReference type="SAM" id="MobiDB-lite"/>
    </source>
</evidence>
<dbReference type="EMBL" id="CP020330">
    <property type="protein sequence ID" value="AQZ51889.1"/>
    <property type="molecule type" value="Genomic_DNA"/>
</dbReference>
<dbReference type="AlphaFoldDB" id="A0A1U9Z2G8"/>
<protein>
    <submittedName>
        <fullName evidence="2">Uncharacterized protein</fullName>
    </submittedName>
</protein>
<evidence type="ECO:0000313" key="3">
    <source>
        <dbReference type="Proteomes" id="UP000191135"/>
    </source>
</evidence>
<proteinExistence type="predicted"/>
<dbReference type="KEGG" id="mmed:Mame_02562"/>
<dbReference type="RefSeq" id="WP_018066980.1">
    <property type="nucleotide sequence ID" value="NZ_AQWH01000030.1"/>
</dbReference>
<feature type="region of interest" description="Disordered" evidence="1">
    <location>
        <begin position="1"/>
        <end position="22"/>
    </location>
</feature>